<evidence type="ECO:0000313" key="2">
    <source>
        <dbReference type="WBParaSite" id="maker-uti_cns_0000172-snap-gene-0.10-mRNA-1"/>
    </source>
</evidence>
<evidence type="ECO:0000313" key="4">
    <source>
        <dbReference type="WBParaSite" id="maker-uti_cns_0045451-snap-gene-0.24-mRNA-1"/>
    </source>
</evidence>
<organism evidence="1 4">
    <name type="scientific">Macrostomum lignano</name>
    <dbReference type="NCBI Taxonomy" id="282301"/>
    <lineage>
        <taxon>Eukaryota</taxon>
        <taxon>Metazoa</taxon>
        <taxon>Spiralia</taxon>
        <taxon>Lophotrochozoa</taxon>
        <taxon>Platyhelminthes</taxon>
        <taxon>Rhabditophora</taxon>
        <taxon>Macrostomorpha</taxon>
        <taxon>Macrostomida</taxon>
        <taxon>Macrostomidae</taxon>
        <taxon>Macrostomum</taxon>
    </lineage>
</organism>
<dbReference type="SUPFAM" id="SSF49785">
    <property type="entry name" value="Galactose-binding domain-like"/>
    <property type="match status" value="1"/>
</dbReference>
<evidence type="ECO:0000313" key="1">
    <source>
        <dbReference type="Proteomes" id="UP000095280"/>
    </source>
</evidence>
<dbReference type="WBParaSite" id="maker-uti_cns_0000201-snap-gene-0.2-mRNA-1">
    <property type="protein sequence ID" value="maker-uti_cns_0000201-snap-gene-0.2-mRNA-1"/>
    <property type="gene ID" value="maker-uti_cns_0000201-snap-gene-0.2"/>
</dbReference>
<sequence>IQVYFNVLSKKTLGAFRSTHYQESSIERIYIQAAFDKIVRLLWISVQGGISSAAFGGAASTTGMKAFNITYSENARYWRIFYNNKQLGGIMDNPRRVGSFRFLPDLLALAIRVYPAAVVNFAETRLQLYGCV</sequence>
<dbReference type="WBParaSite" id="maker-uti_cns_0045451-snap-gene-0.24-mRNA-1">
    <property type="protein sequence ID" value="maker-uti_cns_0045451-snap-gene-0.24-mRNA-1"/>
    <property type="gene ID" value="maker-uti_cns_0045451-snap-gene-0.24"/>
</dbReference>
<dbReference type="Gene3D" id="2.60.120.260">
    <property type="entry name" value="Galactose-binding domain-like"/>
    <property type="match status" value="1"/>
</dbReference>
<protein>
    <submittedName>
        <fullName evidence="2 3">ADP,ATP carrier protein</fullName>
    </submittedName>
</protein>
<dbReference type="Proteomes" id="UP000095280">
    <property type="component" value="Unplaced"/>
</dbReference>
<dbReference type="AlphaFoldDB" id="A0A1I8J1I9"/>
<reference evidence="2 3" key="1">
    <citation type="submission" date="2016-11" db="UniProtKB">
        <authorList>
            <consortium name="WormBaseParasite"/>
        </authorList>
    </citation>
    <scope>IDENTIFICATION</scope>
</reference>
<dbReference type="WBParaSite" id="maker-uti_cns_0000172-snap-gene-0.10-mRNA-1">
    <property type="protein sequence ID" value="maker-uti_cns_0000172-snap-gene-0.10-mRNA-1"/>
    <property type="gene ID" value="maker-uti_cns_0000172-snap-gene-0.10"/>
</dbReference>
<name>A0A1I8J1I9_9PLAT</name>
<proteinExistence type="predicted"/>
<keyword evidence="1" id="KW-1185">Reference proteome</keyword>
<dbReference type="InterPro" id="IPR008979">
    <property type="entry name" value="Galactose-bd-like_sf"/>
</dbReference>
<evidence type="ECO:0000313" key="3">
    <source>
        <dbReference type="WBParaSite" id="maker-uti_cns_0000201-snap-gene-0.2-mRNA-1"/>
    </source>
</evidence>
<accession>A0A1I8J1I9</accession>